<reference evidence="9" key="1">
    <citation type="submission" date="2025-08" db="UniProtKB">
        <authorList>
            <consortium name="RefSeq"/>
        </authorList>
    </citation>
    <scope>IDENTIFICATION</scope>
</reference>
<keyword evidence="5" id="KW-0804">Transcription</keyword>
<dbReference type="Proteomes" id="UP001652625">
    <property type="component" value="Chromosome 08"/>
</dbReference>
<evidence type="ECO:0000256" key="5">
    <source>
        <dbReference type="ARBA" id="ARBA00023163"/>
    </source>
</evidence>
<gene>
    <name evidence="9" type="primary">LOC100197237</name>
</gene>
<dbReference type="InterPro" id="IPR046347">
    <property type="entry name" value="bZIP_sf"/>
</dbReference>
<evidence type="ECO:0000256" key="3">
    <source>
        <dbReference type="ARBA" id="ARBA00023015"/>
    </source>
</evidence>
<protein>
    <submittedName>
        <fullName evidence="9">Uncharacterized protein LOC100197237</fullName>
    </submittedName>
</protein>
<accession>A0ABM4CCQ4</accession>
<proteinExistence type="inferred from homology"/>
<sequence>MIKSDQQDLLYCSNEDALNFYGNGDGLSNHDESIYDNSSTKFHILSTAFDFHWVYSENDVFKNDFGNFENAKNQSSSNITFQDFIECEESSSSDYFVDDMFDFGLSSSPESSTSDEWVENAACISLLSDKIDSSLMVLENREIISSLPIKEEYTAPECAFIDISSPVSEDSTSEDDFSGNASILISELLGLDWNLLPNKNTNFNVFNANLINENEILKSSFLDEDCVSKKLFSKNSDYNDHYFKASCVSNENVLQLESNYNKSSPFKKSLKTTEQKLRKRVQNRKAASRYRDRRKYVLGDIFNGAADLEKQNNDLKGKVSSLQHEINYLKNLMLDVIKARLSNKAC</sequence>
<feature type="domain" description="BZIP" evidence="7">
    <location>
        <begin position="273"/>
        <end position="336"/>
    </location>
</feature>
<comment type="similarity">
    <text evidence="2">Belongs to the bZIP family.</text>
</comment>
<evidence type="ECO:0000256" key="1">
    <source>
        <dbReference type="ARBA" id="ARBA00004123"/>
    </source>
</evidence>
<evidence type="ECO:0000256" key="2">
    <source>
        <dbReference type="ARBA" id="ARBA00007163"/>
    </source>
</evidence>
<keyword evidence="3" id="KW-0805">Transcription regulation</keyword>
<dbReference type="PROSITE" id="PS00036">
    <property type="entry name" value="BZIP_BASIC"/>
    <property type="match status" value="1"/>
</dbReference>
<dbReference type="SMART" id="SM00338">
    <property type="entry name" value="BRLZ"/>
    <property type="match status" value="1"/>
</dbReference>
<comment type="subcellular location">
    <subcellularLocation>
        <location evidence="1">Nucleus</location>
    </subcellularLocation>
</comment>
<dbReference type="GeneID" id="100197237"/>
<dbReference type="InterPro" id="IPR004827">
    <property type="entry name" value="bZIP"/>
</dbReference>
<dbReference type="Pfam" id="PF07716">
    <property type="entry name" value="bZIP_2"/>
    <property type="match status" value="1"/>
</dbReference>
<keyword evidence="6" id="KW-0539">Nucleus</keyword>
<dbReference type="CDD" id="cd14692">
    <property type="entry name" value="bZIP_ATF4"/>
    <property type="match status" value="1"/>
</dbReference>
<name>A0ABM4CCQ4_HYDVU</name>
<keyword evidence="4" id="KW-0238">DNA-binding</keyword>
<dbReference type="PANTHER" id="PTHR13044:SF14">
    <property type="entry name" value="CRYPTOCEPHAL, ISOFORM A"/>
    <property type="match status" value="1"/>
</dbReference>
<dbReference type="PROSITE" id="PS50217">
    <property type="entry name" value="BZIP"/>
    <property type="match status" value="1"/>
</dbReference>
<dbReference type="PANTHER" id="PTHR13044">
    <property type="entry name" value="ACTIVATING TRANSCRIPTION FACTOR ATF 4/5"/>
    <property type="match status" value="1"/>
</dbReference>
<evidence type="ECO:0000259" key="7">
    <source>
        <dbReference type="PROSITE" id="PS50217"/>
    </source>
</evidence>
<organism evidence="8 9">
    <name type="scientific">Hydra vulgaris</name>
    <name type="common">Hydra</name>
    <name type="synonym">Hydra attenuata</name>
    <dbReference type="NCBI Taxonomy" id="6087"/>
    <lineage>
        <taxon>Eukaryota</taxon>
        <taxon>Metazoa</taxon>
        <taxon>Cnidaria</taxon>
        <taxon>Hydrozoa</taxon>
        <taxon>Hydroidolina</taxon>
        <taxon>Anthoathecata</taxon>
        <taxon>Aplanulata</taxon>
        <taxon>Hydridae</taxon>
        <taxon>Hydra</taxon>
    </lineage>
</organism>
<keyword evidence="8" id="KW-1185">Reference proteome</keyword>
<evidence type="ECO:0000256" key="4">
    <source>
        <dbReference type="ARBA" id="ARBA00023125"/>
    </source>
</evidence>
<evidence type="ECO:0000313" key="9">
    <source>
        <dbReference type="RefSeq" id="XP_065659462.1"/>
    </source>
</evidence>
<evidence type="ECO:0000256" key="6">
    <source>
        <dbReference type="ARBA" id="ARBA00023242"/>
    </source>
</evidence>
<dbReference type="RefSeq" id="XP_065659462.1">
    <property type="nucleotide sequence ID" value="XM_065803390.1"/>
</dbReference>
<dbReference type="SUPFAM" id="SSF57959">
    <property type="entry name" value="Leucine zipper domain"/>
    <property type="match status" value="1"/>
</dbReference>
<evidence type="ECO:0000313" key="8">
    <source>
        <dbReference type="Proteomes" id="UP001652625"/>
    </source>
</evidence>
<dbReference type="Gene3D" id="1.20.5.170">
    <property type="match status" value="1"/>
</dbReference>